<protein>
    <submittedName>
        <fullName evidence="5">Oxygen-dependent FAD-linked oxidoreductase family</fullName>
    </submittedName>
</protein>
<name>A0A8H7I314_9AGAM</name>
<dbReference type="InterPro" id="IPR050432">
    <property type="entry name" value="FAD-linked_Oxidoreductases_BP"/>
</dbReference>
<dbReference type="InterPro" id="IPR016169">
    <property type="entry name" value="FAD-bd_PCMH_sub2"/>
</dbReference>
<sequence>MAYPAVLAALVGFVVARSPYDLPESEWASLNATVGGRLGRGVPLARDCYAQAGVNVTGPAAGLNCATVQSKYATDSEWAFWAIVTGVNKSDRKPGELVFTGLGWSYNGKRAKRRTRAVYSTPTTPAMRLRFQHHECATKVAYLRTIQDRSRRNSGIRLLKKDGRAAFNQEHRPTFVPEGCKQDGAPALTYGAGQDLESLFLFADKNNLTFIGGSTRTVGAAGGWVQGGGHGILTNTYGLGSDRVLQFKVVTPDGRSRVANACQNQDLFWALRGGGGGTFGVVLEATSQVVPNPVGTVIFVENSVRWSQEGWGGFLYPTTSLLANPRLNRTAAEASLKPLTDFLRGVPDGAGGSAGSGAQVQWSQYDSFLPLLSAIVTGSATTKPRNFAMSSRLIPQTAFSNATSLLAAMLQSYQTAGGSVAKNERHPSWRGAVWHAIASSSWGYDAGPDVAKQAYVRVNSAMNPLRAITPNSGAYHNEADVYEPNTSQSFWGSNYPALYAIKQKYDPDKLLDCWHCVDGRAKAHPLHHVISREPVLA</sequence>
<feature type="chain" id="PRO_5034551451" evidence="3">
    <location>
        <begin position="17"/>
        <end position="537"/>
    </location>
</feature>
<dbReference type="Gene3D" id="3.30.465.10">
    <property type="match status" value="2"/>
</dbReference>
<evidence type="ECO:0000259" key="4">
    <source>
        <dbReference type="PROSITE" id="PS51387"/>
    </source>
</evidence>
<keyword evidence="3" id="KW-0732">Signal</keyword>
<dbReference type="SUPFAM" id="SSF56176">
    <property type="entry name" value="FAD-binding/transporter-associated domain-like"/>
    <property type="match status" value="1"/>
</dbReference>
<dbReference type="InterPro" id="IPR012951">
    <property type="entry name" value="BBE"/>
</dbReference>
<evidence type="ECO:0000256" key="3">
    <source>
        <dbReference type="SAM" id="SignalP"/>
    </source>
</evidence>
<dbReference type="Pfam" id="PF08031">
    <property type="entry name" value="BBE"/>
    <property type="match status" value="1"/>
</dbReference>
<accession>A0A8H7I314</accession>
<dbReference type="GO" id="GO:0016491">
    <property type="term" value="F:oxidoreductase activity"/>
    <property type="evidence" value="ECO:0007669"/>
    <property type="project" value="UniProtKB-KW"/>
</dbReference>
<evidence type="ECO:0000256" key="2">
    <source>
        <dbReference type="ARBA" id="ARBA00023002"/>
    </source>
</evidence>
<dbReference type="InterPro" id="IPR036318">
    <property type="entry name" value="FAD-bd_PCMH-like_sf"/>
</dbReference>
<evidence type="ECO:0000313" key="5">
    <source>
        <dbReference type="EMBL" id="KAF8748705.1"/>
    </source>
</evidence>
<gene>
    <name evidence="5" type="ORF">RHS01_10643</name>
</gene>
<dbReference type="PANTHER" id="PTHR13878">
    <property type="entry name" value="GULONOLACTONE OXIDASE"/>
    <property type="match status" value="1"/>
</dbReference>
<reference evidence="5" key="1">
    <citation type="submission" date="2020-09" db="EMBL/GenBank/DDBJ databases">
        <title>Comparative genome analyses of four rice-infecting Rhizoctonia solani isolates reveal extensive enrichment of homogalacturonan modification genes.</title>
        <authorList>
            <person name="Lee D.-Y."/>
            <person name="Jeon J."/>
            <person name="Kim K.-T."/>
            <person name="Cheong K."/>
            <person name="Song H."/>
            <person name="Choi G."/>
            <person name="Ko J."/>
            <person name="Opiyo S.O."/>
            <person name="Zuo S."/>
            <person name="Madhav S."/>
            <person name="Lee Y.-H."/>
            <person name="Wang G.-L."/>
        </authorList>
    </citation>
    <scope>NUCLEOTIDE SEQUENCE</scope>
    <source>
        <strain evidence="5">AG1-IA B2</strain>
    </source>
</reference>
<evidence type="ECO:0000256" key="1">
    <source>
        <dbReference type="ARBA" id="ARBA00005466"/>
    </source>
</evidence>
<dbReference type="Gene3D" id="3.40.462.20">
    <property type="match status" value="1"/>
</dbReference>
<evidence type="ECO:0000313" key="6">
    <source>
        <dbReference type="Proteomes" id="UP000614334"/>
    </source>
</evidence>
<keyword evidence="2" id="KW-0560">Oxidoreductase</keyword>
<dbReference type="PROSITE" id="PS51387">
    <property type="entry name" value="FAD_PCMH"/>
    <property type="match status" value="1"/>
</dbReference>
<dbReference type="AlphaFoldDB" id="A0A8H7I314"/>
<comment type="similarity">
    <text evidence="1">Belongs to the oxygen-dependent FAD-linked oxidoreductase family.</text>
</comment>
<dbReference type="InterPro" id="IPR006094">
    <property type="entry name" value="Oxid_FAD_bind_N"/>
</dbReference>
<proteinExistence type="inferred from homology"/>
<organism evidence="5 6">
    <name type="scientific">Rhizoctonia solani</name>
    <dbReference type="NCBI Taxonomy" id="456999"/>
    <lineage>
        <taxon>Eukaryota</taxon>
        <taxon>Fungi</taxon>
        <taxon>Dikarya</taxon>
        <taxon>Basidiomycota</taxon>
        <taxon>Agaricomycotina</taxon>
        <taxon>Agaricomycetes</taxon>
        <taxon>Cantharellales</taxon>
        <taxon>Ceratobasidiaceae</taxon>
        <taxon>Rhizoctonia</taxon>
    </lineage>
</organism>
<dbReference type="GO" id="GO:0071949">
    <property type="term" value="F:FAD binding"/>
    <property type="evidence" value="ECO:0007669"/>
    <property type="project" value="InterPro"/>
</dbReference>
<dbReference type="EMBL" id="JACYCF010000035">
    <property type="protein sequence ID" value="KAF8748705.1"/>
    <property type="molecule type" value="Genomic_DNA"/>
</dbReference>
<dbReference type="Proteomes" id="UP000614334">
    <property type="component" value="Unassembled WGS sequence"/>
</dbReference>
<feature type="signal peptide" evidence="3">
    <location>
        <begin position="1"/>
        <end position="16"/>
    </location>
</feature>
<dbReference type="InterPro" id="IPR016166">
    <property type="entry name" value="FAD-bd_PCMH"/>
</dbReference>
<comment type="caution">
    <text evidence="5">The sequence shown here is derived from an EMBL/GenBank/DDBJ whole genome shotgun (WGS) entry which is preliminary data.</text>
</comment>
<feature type="domain" description="FAD-binding PCMH-type" evidence="4">
    <location>
        <begin position="111"/>
        <end position="292"/>
    </location>
</feature>
<dbReference type="Pfam" id="PF01565">
    <property type="entry name" value="FAD_binding_4"/>
    <property type="match status" value="1"/>
</dbReference>
<dbReference type="PANTHER" id="PTHR13878:SF91">
    <property type="entry name" value="FAD BINDING DOMAIN PROTEIN (AFU_ORTHOLOGUE AFUA_6G12070)-RELATED"/>
    <property type="match status" value="1"/>
</dbReference>